<gene>
    <name evidence="4" type="ORF">F0145_11425</name>
</gene>
<evidence type="ECO:0000256" key="2">
    <source>
        <dbReference type="ARBA" id="ARBA00074555"/>
    </source>
</evidence>
<dbReference type="EMBL" id="VWSF01000007">
    <property type="protein sequence ID" value="KAA5546493.1"/>
    <property type="molecule type" value="Genomic_DNA"/>
</dbReference>
<comment type="similarity">
    <text evidence="1">To bacterial alkanal monooxygenase alpha and beta chains.</text>
</comment>
<name>A0A5M6DGF0_9BACT</name>
<evidence type="ECO:0000256" key="1">
    <source>
        <dbReference type="ARBA" id="ARBA00007789"/>
    </source>
</evidence>
<dbReference type="InterPro" id="IPR036661">
    <property type="entry name" value="Luciferase-like_sf"/>
</dbReference>
<dbReference type="SUPFAM" id="SSF51679">
    <property type="entry name" value="Bacterial luciferase-like"/>
    <property type="match status" value="1"/>
</dbReference>
<evidence type="ECO:0000259" key="3">
    <source>
        <dbReference type="Pfam" id="PF00296"/>
    </source>
</evidence>
<dbReference type="InterPro" id="IPR050766">
    <property type="entry name" value="Bact_Lucif_Oxidored"/>
</dbReference>
<dbReference type="PANTHER" id="PTHR30137">
    <property type="entry name" value="LUCIFERASE-LIKE MONOOXYGENASE"/>
    <property type="match status" value="1"/>
</dbReference>
<dbReference type="NCBIfam" id="TIGR03558">
    <property type="entry name" value="oxido_grp_1"/>
    <property type="match status" value="1"/>
</dbReference>
<dbReference type="InterPro" id="IPR011251">
    <property type="entry name" value="Luciferase-like_dom"/>
</dbReference>
<dbReference type="CDD" id="cd00347">
    <property type="entry name" value="Flavin_utilizing_monoxygenases"/>
    <property type="match status" value="1"/>
</dbReference>
<dbReference type="InterPro" id="IPR019949">
    <property type="entry name" value="CmoO-like"/>
</dbReference>
<keyword evidence="5" id="KW-1185">Reference proteome</keyword>
<dbReference type="Pfam" id="PF00296">
    <property type="entry name" value="Bac_luciferase"/>
    <property type="match status" value="1"/>
</dbReference>
<dbReference type="RefSeq" id="WP_150088540.1">
    <property type="nucleotide sequence ID" value="NZ_VWSF01000007.1"/>
</dbReference>
<dbReference type="AlphaFoldDB" id="A0A5M6DGF0"/>
<sequence length="347" mass="37871">MRTINNKQKQLADIPVSVLDLVPILEGKTAVDSFQNSLDLAQHAEKFGYKRYWLAEHHNMPGIASSATSVLIGFIAGGTSTIRVGSGGIMLPNHAPLVVAEQFGTLASLYPNRIDLGLGRAPGTDQLTAMALRRDLKNAGNDFPEHVAELRTYLSAENNTSPVRAVPGEGLNIPVWLLGSSTFGAQLAGILGLPYAFASHFAPTYLQAALQVYRESFIPSETLLEPYAMACVNAVVADSDEEARYLASSLYASFLNVIRGKSKMLQPPIADLDQIWDASEAYSVNQMLRYSFIGSPATVKEKMQTFLNNTQVDELMISSHIYDHAARVHSYELITALQQQKKAQLVS</sequence>
<protein>
    <recommendedName>
        <fullName evidence="2">Luciferase-like monooxygenase</fullName>
    </recommendedName>
</protein>
<dbReference type="FunFam" id="3.20.20.30:FF:000002">
    <property type="entry name" value="LLM class flavin-dependent oxidoreductase"/>
    <property type="match status" value="1"/>
</dbReference>
<feature type="domain" description="Luciferase-like" evidence="3">
    <location>
        <begin position="29"/>
        <end position="311"/>
    </location>
</feature>
<dbReference type="Proteomes" id="UP000323426">
    <property type="component" value="Unassembled WGS sequence"/>
</dbReference>
<reference evidence="4 5" key="1">
    <citation type="submission" date="2019-09" db="EMBL/GenBank/DDBJ databases">
        <title>Genome sequence and assembly of Adhaeribacter sp.</title>
        <authorList>
            <person name="Chhetri G."/>
        </authorList>
    </citation>
    <scope>NUCLEOTIDE SEQUENCE [LARGE SCALE GENOMIC DNA]</scope>
    <source>
        <strain evidence="4 5">DK36</strain>
    </source>
</reference>
<evidence type="ECO:0000313" key="5">
    <source>
        <dbReference type="Proteomes" id="UP000323426"/>
    </source>
</evidence>
<dbReference type="PANTHER" id="PTHR30137:SF6">
    <property type="entry name" value="LUCIFERASE-LIKE MONOOXYGENASE"/>
    <property type="match status" value="1"/>
</dbReference>
<accession>A0A5M6DGF0</accession>
<dbReference type="GO" id="GO:0016705">
    <property type="term" value="F:oxidoreductase activity, acting on paired donors, with incorporation or reduction of molecular oxygen"/>
    <property type="evidence" value="ECO:0007669"/>
    <property type="project" value="InterPro"/>
</dbReference>
<dbReference type="GO" id="GO:0005829">
    <property type="term" value="C:cytosol"/>
    <property type="evidence" value="ECO:0007669"/>
    <property type="project" value="TreeGrafter"/>
</dbReference>
<evidence type="ECO:0000313" key="4">
    <source>
        <dbReference type="EMBL" id="KAA5546493.1"/>
    </source>
</evidence>
<comment type="caution">
    <text evidence="4">The sequence shown here is derived from an EMBL/GenBank/DDBJ whole genome shotgun (WGS) entry which is preliminary data.</text>
</comment>
<organism evidence="4 5">
    <name type="scientific">Adhaeribacter rhizoryzae</name>
    <dbReference type="NCBI Taxonomy" id="2607907"/>
    <lineage>
        <taxon>Bacteria</taxon>
        <taxon>Pseudomonadati</taxon>
        <taxon>Bacteroidota</taxon>
        <taxon>Cytophagia</taxon>
        <taxon>Cytophagales</taxon>
        <taxon>Hymenobacteraceae</taxon>
        <taxon>Adhaeribacter</taxon>
    </lineage>
</organism>
<dbReference type="Gene3D" id="3.20.20.30">
    <property type="entry name" value="Luciferase-like domain"/>
    <property type="match status" value="1"/>
</dbReference>
<proteinExistence type="predicted"/>